<protein>
    <submittedName>
        <fullName evidence="4">NADPH--quinone reductase</fullName>
    </submittedName>
</protein>
<evidence type="ECO:0000256" key="2">
    <source>
        <dbReference type="ARBA" id="ARBA00023002"/>
    </source>
</evidence>
<dbReference type="Gene3D" id="3.90.180.10">
    <property type="entry name" value="Medium-chain alcohol dehydrogenases, catalytic domain"/>
    <property type="match status" value="1"/>
</dbReference>
<keyword evidence="1" id="KW-0521">NADP</keyword>
<dbReference type="InterPro" id="IPR013149">
    <property type="entry name" value="ADH-like_C"/>
</dbReference>
<dbReference type="GO" id="GO:0070402">
    <property type="term" value="F:NADPH binding"/>
    <property type="evidence" value="ECO:0007669"/>
    <property type="project" value="TreeGrafter"/>
</dbReference>
<dbReference type="CDD" id="cd05286">
    <property type="entry name" value="QOR2"/>
    <property type="match status" value="1"/>
</dbReference>
<gene>
    <name evidence="4" type="ORF">AOC05_01000</name>
</gene>
<dbReference type="Gene3D" id="3.40.50.720">
    <property type="entry name" value="NAD(P)-binding Rossmann-like Domain"/>
    <property type="match status" value="1"/>
</dbReference>
<dbReference type="InterPro" id="IPR047618">
    <property type="entry name" value="QOR-like"/>
</dbReference>
<sequence length="341" mass="36054">MRTVVIEAPGNVDDMVVKVSPRPRPHAGEILVQVEAAGVNFIDIYRRTGAYPVDYPHVPGLEGAGVVTELGDGVTEFEVDDRVAWVWVPGSYAEMLVVPVEAALRLENSVDSVTAAACLLQGMTAQYLADSTFAISHEHTVLVHAAAGGVGLMLTQLAAARGARVIGTVSSAEKSAMAYAAGAEHVTRYDLLADITQQLPLLVRDLTDGVGVDVVYDGVGRTTFDASLASLKPHGLLALYGQASGPVPPLDLGRLNAAGSLYVTRPNLMHFISNRGDLERLSAQVMESIANKVIEVQISRSFPLDEAPAAHRFLESRQSTGKIVLTMDPVSSNSSCPDSGG</sequence>
<dbReference type="OrthoDB" id="4190732at2"/>
<dbReference type="InterPro" id="IPR036291">
    <property type="entry name" value="NAD(P)-bd_dom_sf"/>
</dbReference>
<feature type="domain" description="Enoyl reductase (ER)" evidence="3">
    <location>
        <begin position="10"/>
        <end position="325"/>
    </location>
</feature>
<dbReference type="EMBL" id="CP012677">
    <property type="protein sequence ID" value="ALE91266.1"/>
    <property type="molecule type" value="Genomic_DNA"/>
</dbReference>
<dbReference type="RefSeq" id="WP_062004898.1">
    <property type="nucleotide sequence ID" value="NZ_CP012677.1"/>
</dbReference>
<dbReference type="InterPro" id="IPR013154">
    <property type="entry name" value="ADH-like_N"/>
</dbReference>
<organism evidence="4 5">
    <name type="scientific">Arthrobacter alpinus</name>
    <dbReference type="NCBI Taxonomy" id="656366"/>
    <lineage>
        <taxon>Bacteria</taxon>
        <taxon>Bacillati</taxon>
        <taxon>Actinomycetota</taxon>
        <taxon>Actinomycetes</taxon>
        <taxon>Micrococcales</taxon>
        <taxon>Micrococcaceae</taxon>
        <taxon>Arthrobacter</taxon>
    </lineage>
</organism>
<dbReference type="PANTHER" id="PTHR48106">
    <property type="entry name" value="QUINONE OXIDOREDUCTASE PIG3-RELATED"/>
    <property type="match status" value="1"/>
</dbReference>
<name>A0A0M4QN51_9MICC</name>
<keyword evidence="5" id="KW-1185">Reference proteome</keyword>
<dbReference type="Proteomes" id="UP000062833">
    <property type="component" value="Chromosome"/>
</dbReference>
<dbReference type="SMART" id="SM00829">
    <property type="entry name" value="PKS_ER"/>
    <property type="match status" value="1"/>
</dbReference>
<evidence type="ECO:0000259" key="3">
    <source>
        <dbReference type="SMART" id="SM00829"/>
    </source>
</evidence>
<dbReference type="KEGG" id="aaq:AOC05_01000"/>
<dbReference type="InterPro" id="IPR011032">
    <property type="entry name" value="GroES-like_sf"/>
</dbReference>
<dbReference type="SUPFAM" id="SSF50129">
    <property type="entry name" value="GroES-like"/>
    <property type="match status" value="1"/>
</dbReference>
<dbReference type="GO" id="GO:0035925">
    <property type="term" value="F:mRNA 3'-UTR AU-rich region binding"/>
    <property type="evidence" value="ECO:0007669"/>
    <property type="project" value="TreeGrafter"/>
</dbReference>
<dbReference type="SUPFAM" id="SSF51735">
    <property type="entry name" value="NAD(P)-binding Rossmann-fold domains"/>
    <property type="match status" value="1"/>
</dbReference>
<dbReference type="PATRIC" id="fig|656366.3.peg.221"/>
<dbReference type="GO" id="GO:0005829">
    <property type="term" value="C:cytosol"/>
    <property type="evidence" value="ECO:0007669"/>
    <property type="project" value="TreeGrafter"/>
</dbReference>
<accession>A0A0M4QN51</accession>
<dbReference type="PANTHER" id="PTHR48106:SF13">
    <property type="entry name" value="QUINONE OXIDOREDUCTASE-RELATED"/>
    <property type="match status" value="1"/>
</dbReference>
<evidence type="ECO:0000256" key="1">
    <source>
        <dbReference type="ARBA" id="ARBA00022857"/>
    </source>
</evidence>
<keyword evidence="2" id="KW-0560">Oxidoreductase</keyword>
<evidence type="ECO:0000313" key="5">
    <source>
        <dbReference type="Proteomes" id="UP000062833"/>
    </source>
</evidence>
<dbReference type="AlphaFoldDB" id="A0A0M4QN51"/>
<dbReference type="Pfam" id="PF00107">
    <property type="entry name" value="ADH_zinc_N"/>
    <property type="match status" value="1"/>
</dbReference>
<dbReference type="InterPro" id="IPR020843">
    <property type="entry name" value="ER"/>
</dbReference>
<dbReference type="Pfam" id="PF08240">
    <property type="entry name" value="ADH_N"/>
    <property type="match status" value="1"/>
</dbReference>
<proteinExistence type="predicted"/>
<dbReference type="GO" id="GO:0003960">
    <property type="term" value="F:quinone reductase (NADPH) activity"/>
    <property type="evidence" value="ECO:0007669"/>
    <property type="project" value="InterPro"/>
</dbReference>
<reference evidence="5" key="1">
    <citation type="submission" date="2015-09" db="EMBL/GenBank/DDBJ databases">
        <title>Complete genome of Arthrobacter alpinus strain R3.8.</title>
        <authorList>
            <person name="See-Too W.S."/>
            <person name="Chan K.G."/>
        </authorList>
    </citation>
    <scope>NUCLEOTIDE SEQUENCE [LARGE SCALE GENOMIC DNA]</scope>
    <source>
        <strain evidence="5">R3.8</strain>
    </source>
</reference>
<dbReference type="FunFam" id="3.40.50.720:FF:000053">
    <property type="entry name" value="Quinone oxidoreductase 1"/>
    <property type="match status" value="1"/>
</dbReference>
<evidence type="ECO:0000313" key="4">
    <source>
        <dbReference type="EMBL" id="ALE91266.1"/>
    </source>
</evidence>